<dbReference type="Proteomes" id="UP000054018">
    <property type="component" value="Unassembled WGS sequence"/>
</dbReference>
<evidence type="ECO:0000313" key="1">
    <source>
        <dbReference type="EMBL" id="KIK29215.1"/>
    </source>
</evidence>
<evidence type="ECO:0000313" key="2">
    <source>
        <dbReference type="Proteomes" id="UP000054018"/>
    </source>
</evidence>
<gene>
    <name evidence="1" type="ORF">PISMIDRAFT_520643</name>
</gene>
<reference evidence="2" key="2">
    <citation type="submission" date="2015-01" db="EMBL/GenBank/DDBJ databases">
        <title>Evolutionary Origins and Diversification of the Mycorrhizal Mutualists.</title>
        <authorList>
            <consortium name="DOE Joint Genome Institute"/>
            <consortium name="Mycorrhizal Genomics Consortium"/>
            <person name="Kohler A."/>
            <person name="Kuo A."/>
            <person name="Nagy L.G."/>
            <person name="Floudas D."/>
            <person name="Copeland A."/>
            <person name="Barry K.W."/>
            <person name="Cichocki N."/>
            <person name="Veneault-Fourrey C."/>
            <person name="LaButti K."/>
            <person name="Lindquist E.A."/>
            <person name="Lipzen A."/>
            <person name="Lundell T."/>
            <person name="Morin E."/>
            <person name="Murat C."/>
            <person name="Riley R."/>
            <person name="Ohm R."/>
            <person name="Sun H."/>
            <person name="Tunlid A."/>
            <person name="Henrissat B."/>
            <person name="Grigoriev I.V."/>
            <person name="Hibbett D.S."/>
            <person name="Martin F."/>
        </authorList>
    </citation>
    <scope>NUCLEOTIDE SEQUENCE [LARGE SCALE GENOMIC DNA]</scope>
    <source>
        <strain evidence="2">441</strain>
    </source>
</reference>
<organism evidence="1 2">
    <name type="scientific">Pisolithus microcarpus 441</name>
    <dbReference type="NCBI Taxonomy" id="765257"/>
    <lineage>
        <taxon>Eukaryota</taxon>
        <taxon>Fungi</taxon>
        <taxon>Dikarya</taxon>
        <taxon>Basidiomycota</taxon>
        <taxon>Agaricomycotina</taxon>
        <taxon>Agaricomycetes</taxon>
        <taxon>Agaricomycetidae</taxon>
        <taxon>Boletales</taxon>
        <taxon>Sclerodermatineae</taxon>
        <taxon>Pisolithaceae</taxon>
        <taxon>Pisolithus</taxon>
    </lineage>
</organism>
<reference evidence="1 2" key="1">
    <citation type="submission" date="2014-04" db="EMBL/GenBank/DDBJ databases">
        <authorList>
            <consortium name="DOE Joint Genome Institute"/>
            <person name="Kuo A."/>
            <person name="Kohler A."/>
            <person name="Costa M.D."/>
            <person name="Nagy L.G."/>
            <person name="Floudas D."/>
            <person name="Copeland A."/>
            <person name="Barry K.W."/>
            <person name="Cichocki N."/>
            <person name="Veneault-Fourrey C."/>
            <person name="LaButti K."/>
            <person name="Lindquist E.A."/>
            <person name="Lipzen A."/>
            <person name="Lundell T."/>
            <person name="Morin E."/>
            <person name="Murat C."/>
            <person name="Sun H."/>
            <person name="Tunlid A."/>
            <person name="Henrissat B."/>
            <person name="Grigoriev I.V."/>
            <person name="Hibbett D.S."/>
            <person name="Martin F."/>
            <person name="Nordberg H.P."/>
            <person name="Cantor M.N."/>
            <person name="Hua S.X."/>
        </authorList>
    </citation>
    <scope>NUCLEOTIDE SEQUENCE [LARGE SCALE GENOMIC DNA]</scope>
    <source>
        <strain evidence="1 2">441</strain>
    </source>
</reference>
<dbReference type="EMBL" id="KN833690">
    <property type="protein sequence ID" value="KIK29215.1"/>
    <property type="molecule type" value="Genomic_DNA"/>
</dbReference>
<keyword evidence="2" id="KW-1185">Reference proteome</keyword>
<sequence length="151" mass="17379">MTTWTTKSTPRTKQYVMPSCVAVHSQANTHIRSPHKPRPDCGRQVYTEQLRSDSFKHGHANFRSSTFWYGIRDNHGVLHALNQGVHGIAYPKRYPQVSDHLRPPRLLQPYVLPCFHDNIFYQYSDRLQQKKGDGKAYDVRVVDLLKSTSGG</sequence>
<name>A0A0C9YVV3_9AGAM</name>
<accession>A0A0C9YVV3</accession>
<proteinExistence type="predicted"/>
<dbReference type="AlphaFoldDB" id="A0A0C9YVV3"/>
<protein>
    <submittedName>
        <fullName evidence="1">Uncharacterized protein</fullName>
    </submittedName>
</protein>
<dbReference type="HOGENOM" id="CLU_1732207_0_0_1"/>